<evidence type="ECO:0000313" key="5">
    <source>
        <dbReference type="Proteomes" id="UP000016491"/>
    </source>
</evidence>
<dbReference type="InterPro" id="IPR016181">
    <property type="entry name" value="Acyl_CoA_acyltransferase"/>
</dbReference>
<evidence type="ECO:0000256" key="1">
    <source>
        <dbReference type="ARBA" id="ARBA00022679"/>
    </source>
</evidence>
<evidence type="ECO:0000313" key="4">
    <source>
        <dbReference type="EMBL" id="ERI74510.1"/>
    </source>
</evidence>
<dbReference type="GO" id="GO:0016746">
    <property type="term" value="F:acyltransferase activity"/>
    <property type="evidence" value="ECO:0007669"/>
    <property type="project" value="UniProtKB-KW"/>
</dbReference>
<evidence type="ECO:0000259" key="3">
    <source>
        <dbReference type="PROSITE" id="PS51186"/>
    </source>
</evidence>
<proteinExistence type="predicted"/>
<keyword evidence="2" id="KW-0012">Acyltransferase</keyword>
<dbReference type="CDD" id="cd04301">
    <property type="entry name" value="NAT_SF"/>
    <property type="match status" value="1"/>
</dbReference>
<organism evidence="4 5">
    <name type="scientific">[Clostridium] symbiosum ATCC 14940</name>
    <dbReference type="NCBI Taxonomy" id="411472"/>
    <lineage>
        <taxon>Bacteria</taxon>
        <taxon>Bacillati</taxon>
        <taxon>Bacillota</taxon>
        <taxon>Clostridia</taxon>
        <taxon>Lachnospirales</taxon>
        <taxon>Lachnospiraceae</taxon>
        <taxon>Otoolea</taxon>
    </lineage>
</organism>
<dbReference type="Proteomes" id="UP000016491">
    <property type="component" value="Unassembled WGS sequence"/>
</dbReference>
<feature type="domain" description="N-acetyltransferase" evidence="3">
    <location>
        <begin position="11"/>
        <end position="180"/>
    </location>
</feature>
<dbReference type="PANTHER" id="PTHR43420">
    <property type="entry name" value="ACETYLTRANSFERASE"/>
    <property type="match status" value="1"/>
</dbReference>
<dbReference type="EMBL" id="AWSU01000321">
    <property type="protein sequence ID" value="ERI74510.1"/>
    <property type="molecule type" value="Genomic_DNA"/>
</dbReference>
<comment type="caution">
    <text evidence="4">The sequence shown here is derived from an EMBL/GenBank/DDBJ whole genome shotgun (WGS) entry which is preliminary data.</text>
</comment>
<evidence type="ECO:0000256" key="2">
    <source>
        <dbReference type="ARBA" id="ARBA00023315"/>
    </source>
</evidence>
<protein>
    <submittedName>
        <fullName evidence="4">Acetyltransferase, GNAT family</fullName>
    </submittedName>
</protein>
<dbReference type="SUPFAM" id="SSF55729">
    <property type="entry name" value="Acyl-CoA N-acyltransferases (Nat)"/>
    <property type="match status" value="1"/>
</dbReference>
<reference evidence="4 5" key="1">
    <citation type="submission" date="2013-07" db="EMBL/GenBank/DDBJ databases">
        <authorList>
            <person name="Weinstock G."/>
            <person name="Sodergren E."/>
            <person name="Wylie T."/>
            <person name="Fulton L."/>
            <person name="Fulton R."/>
            <person name="Fronick C."/>
            <person name="O'Laughlin M."/>
            <person name="Godfrey J."/>
            <person name="Miner T."/>
            <person name="Herter B."/>
            <person name="Appelbaum E."/>
            <person name="Cordes M."/>
            <person name="Lek S."/>
            <person name="Wollam A."/>
            <person name="Pepin K.H."/>
            <person name="Palsikar V.B."/>
            <person name="Mitreva M."/>
            <person name="Wilson R.K."/>
        </authorList>
    </citation>
    <scope>NUCLEOTIDE SEQUENCE [LARGE SCALE GENOMIC DNA]</scope>
    <source>
        <strain evidence="4 5">ATCC 14940</strain>
    </source>
</reference>
<dbReference type="InterPro" id="IPR000182">
    <property type="entry name" value="GNAT_dom"/>
</dbReference>
<keyword evidence="1" id="KW-0808">Transferase</keyword>
<dbReference type="InterPro" id="IPR050680">
    <property type="entry name" value="YpeA/RimI_acetyltransf"/>
</dbReference>
<sequence length="183" mass="20566">MTERRREGKVLEIRTAKEEEFEKVVSFYDAVIDGMQNAESKPGWKKGIYPDEKFLKGAIERQELLIGILDGVITGAMVANHECADGYETIEWKTGAGPQEVTVIHALGVLPEHQGKGLAGEMVNEVIRRACIGRQKAIRLDVLAANVSAQRFYLSRGFEYCGTVKLFYEDTGLTEFLLYEYIL</sequence>
<dbReference type="Pfam" id="PF00583">
    <property type="entry name" value="Acetyltransf_1"/>
    <property type="match status" value="1"/>
</dbReference>
<gene>
    <name evidence="4" type="ORF">CLOSYM_03934</name>
</gene>
<dbReference type="PROSITE" id="PS51186">
    <property type="entry name" value="GNAT"/>
    <property type="match status" value="1"/>
</dbReference>
<accession>A0ABC9TT65</accession>
<dbReference type="Gene3D" id="3.40.630.30">
    <property type="match status" value="1"/>
</dbReference>
<name>A0ABC9TT65_CLOSY</name>
<dbReference type="AlphaFoldDB" id="A0ABC9TT65"/>